<dbReference type="PANTHER" id="PTHR30136">
    <property type="entry name" value="HELIX-TURN-HELIX TRANSCRIPTIONAL REGULATOR, ICLR FAMILY"/>
    <property type="match status" value="1"/>
</dbReference>
<comment type="caution">
    <text evidence="6">The sequence shown here is derived from an EMBL/GenBank/DDBJ whole genome shotgun (WGS) entry which is preliminary data.</text>
</comment>
<feature type="domain" description="HTH iclR-type" evidence="4">
    <location>
        <begin position="7"/>
        <end position="68"/>
    </location>
</feature>
<proteinExistence type="predicted"/>
<keyword evidence="3" id="KW-0804">Transcription</keyword>
<protein>
    <submittedName>
        <fullName evidence="6">IclR family transcriptional regulator</fullName>
    </submittedName>
</protein>
<dbReference type="Pfam" id="PF01614">
    <property type="entry name" value="IclR_C"/>
    <property type="match status" value="1"/>
</dbReference>
<dbReference type="PROSITE" id="PS51077">
    <property type="entry name" value="HTH_ICLR"/>
    <property type="match status" value="1"/>
</dbReference>
<evidence type="ECO:0000256" key="1">
    <source>
        <dbReference type="ARBA" id="ARBA00023015"/>
    </source>
</evidence>
<sequence>MSTTGGTQAVDRAALLVATVVRADEPVSFAVLAEECALPKSTTSRLLTALERTELVERVETGSYVAGRLFDQYAARHDPWGDLTHLARTVLETLGDETGETVNLGVPRGDRVLHVAQVDSRFLLGTQDWTQVDVPPHSSALGKVLYAFGALEVPRVLSAVTAHTETDAARFEEVLAMVRRRGYATTVDELEVGLTGIAAPVRDRAGRVIAALGVSGPTARLEERLAPMGRLLITQSDKLSTLLGKAGAA</sequence>
<evidence type="ECO:0000259" key="4">
    <source>
        <dbReference type="PROSITE" id="PS51077"/>
    </source>
</evidence>
<keyword evidence="1" id="KW-0805">Transcription regulation</keyword>
<dbReference type="Gene3D" id="3.30.450.40">
    <property type="match status" value="1"/>
</dbReference>
<dbReference type="InterPro" id="IPR036390">
    <property type="entry name" value="WH_DNA-bd_sf"/>
</dbReference>
<dbReference type="InterPro" id="IPR029016">
    <property type="entry name" value="GAF-like_dom_sf"/>
</dbReference>
<dbReference type="Pfam" id="PF09339">
    <property type="entry name" value="HTH_IclR"/>
    <property type="match status" value="1"/>
</dbReference>
<dbReference type="InterPro" id="IPR050707">
    <property type="entry name" value="HTH_MetabolicPath_Reg"/>
</dbReference>
<dbReference type="EMBL" id="BAAAQQ010000013">
    <property type="protein sequence ID" value="GAA2132962.1"/>
    <property type="molecule type" value="Genomic_DNA"/>
</dbReference>
<organism evidence="6 7">
    <name type="scientific">Nocardioides bigeumensis</name>
    <dbReference type="NCBI Taxonomy" id="433657"/>
    <lineage>
        <taxon>Bacteria</taxon>
        <taxon>Bacillati</taxon>
        <taxon>Actinomycetota</taxon>
        <taxon>Actinomycetes</taxon>
        <taxon>Propionibacteriales</taxon>
        <taxon>Nocardioidaceae</taxon>
        <taxon>Nocardioides</taxon>
    </lineage>
</organism>
<dbReference type="RefSeq" id="WP_344305400.1">
    <property type="nucleotide sequence ID" value="NZ_BAAAQQ010000013.1"/>
</dbReference>
<reference evidence="7" key="1">
    <citation type="journal article" date="2019" name="Int. J. Syst. Evol. Microbiol.">
        <title>The Global Catalogue of Microorganisms (GCM) 10K type strain sequencing project: providing services to taxonomists for standard genome sequencing and annotation.</title>
        <authorList>
            <consortium name="The Broad Institute Genomics Platform"/>
            <consortium name="The Broad Institute Genome Sequencing Center for Infectious Disease"/>
            <person name="Wu L."/>
            <person name="Ma J."/>
        </authorList>
    </citation>
    <scope>NUCLEOTIDE SEQUENCE [LARGE SCALE GENOMIC DNA]</scope>
    <source>
        <strain evidence="7">JCM 16021</strain>
    </source>
</reference>
<evidence type="ECO:0000256" key="2">
    <source>
        <dbReference type="ARBA" id="ARBA00023125"/>
    </source>
</evidence>
<gene>
    <name evidence="6" type="ORF">GCM10009843_37980</name>
</gene>
<feature type="domain" description="IclR-ED" evidence="5">
    <location>
        <begin position="57"/>
        <end position="245"/>
    </location>
</feature>
<name>A0ABP5KM40_9ACTN</name>
<dbReference type="InterPro" id="IPR005471">
    <property type="entry name" value="Tscrpt_reg_IclR_N"/>
</dbReference>
<evidence type="ECO:0000259" key="5">
    <source>
        <dbReference type="PROSITE" id="PS51078"/>
    </source>
</evidence>
<dbReference type="InterPro" id="IPR036388">
    <property type="entry name" value="WH-like_DNA-bd_sf"/>
</dbReference>
<dbReference type="PANTHER" id="PTHR30136:SF35">
    <property type="entry name" value="HTH-TYPE TRANSCRIPTIONAL REGULATOR RV1719"/>
    <property type="match status" value="1"/>
</dbReference>
<dbReference type="InterPro" id="IPR014757">
    <property type="entry name" value="Tscrpt_reg_IclR_C"/>
</dbReference>
<dbReference type="Gene3D" id="1.10.10.10">
    <property type="entry name" value="Winged helix-like DNA-binding domain superfamily/Winged helix DNA-binding domain"/>
    <property type="match status" value="1"/>
</dbReference>
<evidence type="ECO:0000313" key="7">
    <source>
        <dbReference type="Proteomes" id="UP001500575"/>
    </source>
</evidence>
<accession>A0ABP5KM40</accession>
<evidence type="ECO:0000256" key="3">
    <source>
        <dbReference type="ARBA" id="ARBA00023163"/>
    </source>
</evidence>
<dbReference type="SUPFAM" id="SSF46785">
    <property type="entry name" value="Winged helix' DNA-binding domain"/>
    <property type="match status" value="1"/>
</dbReference>
<keyword evidence="2" id="KW-0238">DNA-binding</keyword>
<dbReference type="SUPFAM" id="SSF55781">
    <property type="entry name" value="GAF domain-like"/>
    <property type="match status" value="1"/>
</dbReference>
<keyword evidence="7" id="KW-1185">Reference proteome</keyword>
<evidence type="ECO:0000313" key="6">
    <source>
        <dbReference type="EMBL" id="GAA2132962.1"/>
    </source>
</evidence>
<dbReference type="PROSITE" id="PS51078">
    <property type="entry name" value="ICLR_ED"/>
    <property type="match status" value="1"/>
</dbReference>
<dbReference type="Proteomes" id="UP001500575">
    <property type="component" value="Unassembled WGS sequence"/>
</dbReference>